<dbReference type="PANTHER" id="PTHR11012">
    <property type="entry name" value="PROTEIN KINASE-LIKE DOMAIN-CONTAINING"/>
    <property type="match status" value="1"/>
</dbReference>
<dbReference type="KEGG" id="nvi:100116640"/>
<dbReference type="Proteomes" id="UP000002358">
    <property type="component" value="Chromosome 2"/>
</dbReference>
<dbReference type="InterPro" id="IPR004119">
    <property type="entry name" value="EcKL"/>
</dbReference>
<sequence length="426" mass="48944">MSGDTIFDITPNSSFNKQISQVSFSNFFDNVVTRKEVENLVKCAFSPDSDLVDYHLRPYSEEKIGFLGSHLCLVVTARRPSGCEKRSFFVKTIPRDDLSQAAYIQEKGVFKKEADFFKHVVPIMIDEFKGESWAPRCYLATDDTLVFEDMKLRGFANRGRSFDEATTMAAIACLARLHASSLLAEEKLNGKSLMELYPQILQETEFKRTTRSMVWYTVAIDLVITLAEELGYDSSNIRRASECVFELGLPSKTKRNVINHGDLWGSNMIFDSKDHCKLVDFQLIRYAPLAHDVMQLLYLSTSREFRQRHEQHMIDYYYAVLTECLTINSFKGDLPSFEEVMNGIEEQRLPAVVTACIFHPTVLMDGKTAGRIMNDSTTYEAYYFTRRKPFVDAIMAEDPEYEKWVRDDVRELAEITSRMDSVPKLT</sequence>
<dbReference type="InterPro" id="IPR011009">
    <property type="entry name" value="Kinase-like_dom_sf"/>
</dbReference>
<proteinExistence type="predicted"/>
<evidence type="ECO:0000313" key="3">
    <source>
        <dbReference type="Proteomes" id="UP000002358"/>
    </source>
</evidence>
<dbReference type="PANTHER" id="PTHR11012:SF48">
    <property type="entry name" value="CHK KINASE-LIKE DOMAIN-CONTAINING PROTEIN-RELATED"/>
    <property type="match status" value="1"/>
</dbReference>
<dbReference type="OrthoDB" id="6334212at2759"/>
<evidence type="ECO:0000259" key="1">
    <source>
        <dbReference type="SMART" id="SM00587"/>
    </source>
</evidence>
<dbReference type="Pfam" id="PF02958">
    <property type="entry name" value="EcKL"/>
    <property type="match status" value="1"/>
</dbReference>
<dbReference type="InterPro" id="IPR015897">
    <property type="entry name" value="CHK_kinase-like"/>
</dbReference>
<dbReference type="AlphaFoldDB" id="A0A7M7LLE5"/>
<gene>
    <name evidence="2" type="primary">100116640</name>
</gene>
<dbReference type="OMA" id="KDLWANN"/>
<dbReference type="InParanoid" id="A0A7M7LLE5"/>
<evidence type="ECO:0000313" key="2">
    <source>
        <dbReference type="EnsemblMetazoa" id="XP_001601082"/>
    </source>
</evidence>
<organism evidence="2 3">
    <name type="scientific">Nasonia vitripennis</name>
    <name type="common">Parasitic wasp</name>
    <dbReference type="NCBI Taxonomy" id="7425"/>
    <lineage>
        <taxon>Eukaryota</taxon>
        <taxon>Metazoa</taxon>
        <taxon>Ecdysozoa</taxon>
        <taxon>Arthropoda</taxon>
        <taxon>Hexapoda</taxon>
        <taxon>Insecta</taxon>
        <taxon>Pterygota</taxon>
        <taxon>Neoptera</taxon>
        <taxon>Endopterygota</taxon>
        <taxon>Hymenoptera</taxon>
        <taxon>Apocrita</taxon>
        <taxon>Proctotrupomorpha</taxon>
        <taxon>Chalcidoidea</taxon>
        <taxon>Pteromalidae</taxon>
        <taxon>Pteromalinae</taxon>
        <taxon>Nasonia</taxon>
    </lineage>
</organism>
<keyword evidence="3" id="KW-1185">Reference proteome</keyword>
<protein>
    <recommendedName>
        <fullName evidence="1">CHK kinase-like domain-containing protein</fullName>
    </recommendedName>
</protein>
<dbReference type="SUPFAM" id="SSF56112">
    <property type="entry name" value="Protein kinase-like (PK-like)"/>
    <property type="match status" value="1"/>
</dbReference>
<reference evidence="2" key="1">
    <citation type="submission" date="2021-01" db="UniProtKB">
        <authorList>
            <consortium name="EnsemblMetazoa"/>
        </authorList>
    </citation>
    <scope>IDENTIFICATION</scope>
</reference>
<name>A0A7M7LLE5_NASVI</name>
<feature type="domain" description="CHK kinase-like" evidence="1">
    <location>
        <begin position="145"/>
        <end position="327"/>
    </location>
</feature>
<accession>A0A7M7LLE5</accession>
<dbReference type="Gene3D" id="3.90.1200.10">
    <property type="match status" value="1"/>
</dbReference>
<dbReference type="SMART" id="SM00587">
    <property type="entry name" value="CHK"/>
    <property type="match status" value="1"/>
</dbReference>
<dbReference type="EnsemblMetazoa" id="XM_001601032">
    <property type="protein sequence ID" value="XP_001601082"/>
    <property type="gene ID" value="LOC100116640"/>
</dbReference>